<organism evidence="9 10">
    <name type="scientific">Microlunatus endophyticus</name>
    <dbReference type="NCBI Taxonomy" id="1716077"/>
    <lineage>
        <taxon>Bacteria</taxon>
        <taxon>Bacillati</taxon>
        <taxon>Actinomycetota</taxon>
        <taxon>Actinomycetes</taxon>
        <taxon>Propionibacteriales</taxon>
        <taxon>Propionibacteriaceae</taxon>
        <taxon>Microlunatus</taxon>
    </lineage>
</organism>
<evidence type="ECO:0000256" key="5">
    <source>
        <dbReference type="ARBA" id="ARBA00022679"/>
    </source>
</evidence>
<feature type="binding site" evidence="8">
    <location>
        <position position="168"/>
    </location>
    <ligand>
        <name>substrate</name>
    </ligand>
</feature>
<feature type="binding site" evidence="8">
    <location>
        <position position="383"/>
    </location>
    <ligand>
        <name>substrate</name>
    </ligand>
</feature>
<reference evidence="9" key="1">
    <citation type="journal article" date="2014" name="Int. J. Syst. Evol. Microbiol.">
        <title>Complete genome sequence of Corynebacterium casei LMG S-19264T (=DSM 44701T), isolated from a smear-ripened cheese.</title>
        <authorList>
            <consortium name="US DOE Joint Genome Institute (JGI-PGF)"/>
            <person name="Walter F."/>
            <person name="Albersmeier A."/>
            <person name="Kalinowski J."/>
            <person name="Ruckert C."/>
        </authorList>
    </citation>
    <scope>NUCLEOTIDE SEQUENCE</scope>
    <source>
        <strain evidence="9">CGMCC 4.7306</strain>
    </source>
</reference>
<keyword evidence="6 8" id="KW-0068">Autocatalytic cleavage</keyword>
<proteinExistence type="inferred from homology"/>
<evidence type="ECO:0000256" key="6">
    <source>
        <dbReference type="ARBA" id="ARBA00022813"/>
    </source>
</evidence>
<dbReference type="Pfam" id="PF01960">
    <property type="entry name" value="ArgJ"/>
    <property type="match status" value="1"/>
</dbReference>
<dbReference type="InterPro" id="IPR002813">
    <property type="entry name" value="Arg_biosynth_ArgJ"/>
</dbReference>
<comment type="pathway">
    <text evidence="8">Amino-acid biosynthesis; L-arginine biosynthesis; N(2)-acetyl-L-ornithine from L-glutamate: step 1/4.</text>
</comment>
<dbReference type="FunFam" id="3.10.20.340:FF:000003">
    <property type="entry name" value="Arginine biosynthesis bifunctional protein ArgJ"/>
    <property type="match status" value="1"/>
</dbReference>
<evidence type="ECO:0000256" key="7">
    <source>
        <dbReference type="ARBA" id="ARBA00023315"/>
    </source>
</evidence>
<keyword evidence="4 8" id="KW-0963">Cytoplasm</keyword>
<dbReference type="GO" id="GO:0006526">
    <property type="term" value="P:L-arginine biosynthetic process"/>
    <property type="evidence" value="ECO:0007669"/>
    <property type="project" value="UniProtKB-UniRule"/>
</dbReference>
<evidence type="ECO:0000313" key="9">
    <source>
        <dbReference type="EMBL" id="GGL49510.1"/>
    </source>
</evidence>
<dbReference type="EC" id="2.3.1.1" evidence="8"/>
<comment type="subunit">
    <text evidence="3 8">Heterotetramer of two alpha and two beta chains.</text>
</comment>
<feature type="active site" description="Nucleophile" evidence="8">
    <location>
        <position position="179"/>
    </location>
</feature>
<keyword evidence="8" id="KW-0511">Multifunctional enzyme</keyword>
<keyword evidence="8" id="KW-0055">Arginine biosynthesis</keyword>
<reference evidence="9" key="2">
    <citation type="submission" date="2020-09" db="EMBL/GenBank/DDBJ databases">
        <authorList>
            <person name="Sun Q."/>
            <person name="Zhou Y."/>
        </authorList>
    </citation>
    <scope>NUCLEOTIDE SEQUENCE</scope>
    <source>
        <strain evidence="9">CGMCC 4.7306</strain>
    </source>
</reference>
<feature type="site" description="Cleavage; by autolysis" evidence="8">
    <location>
        <begin position="178"/>
        <end position="179"/>
    </location>
</feature>
<dbReference type="PANTHER" id="PTHR23100:SF0">
    <property type="entry name" value="ARGININE BIOSYNTHESIS BIFUNCTIONAL PROTEIN ARGJ, MITOCHONDRIAL"/>
    <property type="match status" value="1"/>
</dbReference>
<comment type="catalytic activity">
    <reaction evidence="8">
        <text>N(2)-acetyl-L-ornithine + L-glutamate = N-acetyl-L-glutamate + L-ornithine</text>
        <dbReference type="Rhea" id="RHEA:15349"/>
        <dbReference type="ChEBI" id="CHEBI:29985"/>
        <dbReference type="ChEBI" id="CHEBI:44337"/>
        <dbReference type="ChEBI" id="CHEBI:46911"/>
        <dbReference type="ChEBI" id="CHEBI:57805"/>
        <dbReference type="EC" id="2.3.1.35"/>
    </reaction>
</comment>
<dbReference type="EMBL" id="BMMZ01000001">
    <property type="protein sequence ID" value="GGL49510.1"/>
    <property type="molecule type" value="Genomic_DNA"/>
</dbReference>
<dbReference type="EC" id="2.3.1.35" evidence="8"/>
<feature type="binding site" evidence="8">
    <location>
        <position position="378"/>
    </location>
    <ligand>
        <name>substrate</name>
    </ligand>
</feature>
<comment type="function">
    <text evidence="8">Catalyzes two activities which are involved in the cyclic version of arginine biosynthesis: the synthesis of N-acetylglutamate from glutamate and acetyl-CoA as the acetyl donor, and of ornithine by transacetylation between N(2)-acetylornithine and glutamate.</text>
</comment>
<dbReference type="GO" id="GO:0005737">
    <property type="term" value="C:cytoplasm"/>
    <property type="evidence" value="ECO:0007669"/>
    <property type="project" value="UniProtKB-SubCell"/>
</dbReference>
<gene>
    <name evidence="8 9" type="primary">argJ</name>
    <name evidence="9" type="ORF">GCM10011575_04590</name>
</gene>
<name>A0A917S2Y1_9ACTN</name>
<dbReference type="InterPro" id="IPR042195">
    <property type="entry name" value="ArgJ_beta_C"/>
</dbReference>
<comment type="pathway">
    <text evidence="8">Amino-acid biosynthesis; L-arginine biosynthesis; L-ornithine and N-acetyl-L-glutamate from L-glutamate and N(2)-acetyl-L-ornithine (cyclic): step 1/1.</text>
</comment>
<dbReference type="AlphaFoldDB" id="A0A917S2Y1"/>
<dbReference type="Gene3D" id="3.10.20.340">
    <property type="entry name" value="ArgJ beta chain, C-terminal domain"/>
    <property type="match status" value="1"/>
</dbReference>
<dbReference type="NCBIfam" id="TIGR00120">
    <property type="entry name" value="ArgJ"/>
    <property type="match status" value="1"/>
</dbReference>
<feature type="site" description="Involved in the stabilization of negative charge on the oxyanion by the formation of the oxyanion hole" evidence="8">
    <location>
        <position position="110"/>
    </location>
</feature>
<dbReference type="NCBIfam" id="NF003802">
    <property type="entry name" value="PRK05388.1"/>
    <property type="match status" value="1"/>
</dbReference>
<dbReference type="HAMAP" id="MF_01106">
    <property type="entry name" value="ArgJ"/>
    <property type="match status" value="1"/>
</dbReference>
<keyword evidence="7 8" id="KW-0012">Acyltransferase</keyword>
<feature type="chain" id="PRO_5038199772" description="Arginine biosynthesis bifunctional protein ArgJ alpha chain" evidence="8">
    <location>
        <begin position="1"/>
        <end position="178"/>
    </location>
</feature>
<comment type="similarity">
    <text evidence="2 8">Belongs to the ArgJ family.</text>
</comment>
<evidence type="ECO:0000256" key="3">
    <source>
        <dbReference type="ARBA" id="ARBA00011475"/>
    </source>
</evidence>
<keyword evidence="8" id="KW-0028">Amino-acid biosynthesis</keyword>
<dbReference type="Proteomes" id="UP000613840">
    <property type="component" value="Unassembled WGS sequence"/>
</dbReference>
<dbReference type="GO" id="GO:0006592">
    <property type="term" value="P:ornithine biosynthetic process"/>
    <property type="evidence" value="ECO:0007669"/>
    <property type="project" value="TreeGrafter"/>
</dbReference>
<keyword evidence="10" id="KW-1185">Reference proteome</keyword>
<evidence type="ECO:0000256" key="1">
    <source>
        <dbReference type="ARBA" id="ARBA00004496"/>
    </source>
</evidence>
<dbReference type="GO" id="GO:0004358">
    <property type="term" value="F:L-glutamate N-acetyltransferase activity, acting on acetyl-L-ornithine as donor"/>
    <property type="evidence" value="ECO:0007669"/>
    <property type="project" value="UniProtKB-UniRule"/>
</dbReference>
<dbReference type="Gene3D" id="3.60.70.12">
    <property type="entry name" value="L-amino peptidase D-ALA esterase/amidase"/>
    <property type="match status" value="1"/>
</dbReference>
<accession>A0A917S2Y1</accession>
<feature type="chain" id="PRO_5038199771" description="Arginine biosynthesis bifunctional protein ArgJ beta chain" evidence="8">
    <location>
        <begin position="179"/>
        <end position="383"/>
    </location>
</feature>
<protein>
    <recommendedName>
        <fullName evidence="8">Arginine biosynthesis bifunctional protein ArgJ</fullName>
    </recommendedName>
    <domain>
        <recommendedName>
            <fullName evidence="8">Glutamate N-acetyltransferase</fullName>
            <ecNumber evidence="8">2.3.1.35</ecNumber>
        </recommendedName>
        <alternativeName>
            <fullName evidence="8">Ornithine acetyltransferase</fullName>
            <shortName evidence="8">OATase</shortName>
        </alternativeName>
        <alternativeName>
            <fullName evidence="8">Ornithine transacetylase</fullName>
        </alternativeName>
    </domain>
    <domain>
        <recommendedName>
            <fullName evidence="8">Amino-acid acetyltransferase</fullName>
            <ecNumber evidence="8">2.3.1.1</ecNumber>
        </recommendedName>
        <alternativeName>
            <fullName evidence="8">N-acetylglutamate synthase</fullName>
            <shortName evidence="8">AGSase</shortName>
        </alternativeName>
    </domain>
    <component>
        <recommendedName>
            <fullName evidence="8">Arginine biosynthesis bifunctional protein ArgJ alpha chain</fullName>
        </recommendedName>
    </component>
    <component>
        <recommendedName>
            <fullName evidence="8">Arginine biosynthesis bifunctional protein ArgJ beta chain</fullName>
        </recommendedName>
    </component>
</protein>
<feature type="binding site" evidence="8">
    <location>
        <position position="146"/>
    </location>
    <ligand>
        <name>substrate</name>
    </ligand>
</feature>
<dbReference type="CDD" id="cd02152">
    <property type="entry name" value="OAT"/>
    <property type="match status" value="1"/>
</dbReference>
<dbReference type="SUPFAM" id="SSF56266">
    <property type="entry name" value="DmpA/ArgJ-like"/>
    <property type="match status" value="1"/>
</dbReference>
<evidence type="ECO:0000256" key="2">
    <source>
        <dbReference type="ARBA" id="ARBA00006774"/>
    </source>
</evidence>
<dbReference type="RefSeq" id="WP_188893531.1">
    <property type="nucleotide sequence ID" value="NZ_BMMZ01000001.1"/>
</dbReference>
<evidence type="ECO:0000256" key="8">
    <source>
        <dbReference type="HAMAP-Rule" id="MF_01106"/>
    </source>
</evidence>
<keyword evidence="5 8" id="KW-0808">Transferase</keyword>
<evidence type="ECO:0000313" key="10">
    <source>
        <dbReference type="Proteomes" id="UP000613840"/>
    </source>
</evidence>
<feature type="binding site" evidence="8">
    <location>
        <position position="179"/>
    </location>
    <ligand>
        <name>substrate</name>
    </ligand>
</feature>
<dbReference type="PANTHER" id="PTHR23100">
    <property type="entry name" value="ARGININE BIOSYNTHESIS BIFUNCTIONAL PROTEIN ARGJ"/>
    <property type="match status" value="1"/>
</dbReference>
<dbReference type="InterPro" id="IPR016117">
    <property type="entry name" value="ArgJ-like_dom_sf"/>
</dbReference>
<sequence length="383" mass="39178">MSVTAAKGFAAVGLAAGIKPSGDPDLALVRNLGPDFAAAAVFTSNRIKAAPVVWSQQVIKDGSLQAVILNSGGANACTGPDGFADTHSTAERLASELGVGAIDIAVCSTGVIGHRIPVDKITSAVPALVARATEDGGPLAARAIMTTDTVAKQSVQTRNGWTIGAMAKGAGMLAPGLATMLVVITTDAVVNAADLDAALRAATHVTFDRVDSDGAMSTNDTVLLLSSGASGVEADPGEFTEALTTVCSDLARQLVADAEGATHDIAITISGAASEEDAVVVGRSIARNSLFKCAMFGNDPYWGRVLAALGTTQATFDPDAIDVSFNGVLMSSKGFGVPDAEVDISANREIRVDVDLHAGDHAATIWTNDLTYDYVKENAEYLS</sequence>
<feature type="site" description="Involved in the stabilization of negative charge on the oxyanion by the formation of the oxyanion hole" evidence="8">
    <location>
        <position position="109"/>
    </location>
</feature>
<comment type="caution">
    <text evidence="9">The sequence shown here is derived from an EMBL/GenBank/DDBJ whole genome shotgun (WGS) entry which is preliminary data.</text>
</comment>
<dbReference type="GO" id="GO:0004042">
    <property type="term" value="F:L-glutamate N-acetyltransferase activity"/>
    <property type="evidence" value="ECO:0007669"/>
    <property type="project" value="UniProtKB-UniRule"/>
</dbReference>
<comment type="subcellular location">
    <subcellularLocation>
        <location evidence="1 8">Cytoplasm</location>
    </subcellularLocation>
</comment>
<comment type="catalytic activity">
    <reaction evidence="8">
        <text>L-glutamate + acetyl-CoA = N-acetyl-L-glutamate + CoA + H(+)</text>
        <dbReference type="Rhea" id="RHEA:24292"/>
        <dbReference type="ChEBI" id="CHEBI:15378"/>
        <dbReference type="ChEBI" id="CHEBI:29985"/>
        <dbReference type="ChEBI" id="CHEBI:44337"/>
        <dbReference type="ChEBI" id="CHEBI:57287"/>
        <dbReference type="ChEBI" id="CHEBI:57288"/>
        <dbReference type="EC" id="2.3.1.1"/>
    </reaction>
</comment>
<feature type="binding site" evidence="8">
    <location>
        <position position="259"/>
    </location>
    <ligand>
        <name>substrate</name>
    </ligand>
</feature>
<evidence type="ECO:0000256" key="4">
    <source>
        <dbReference type="ARBA" id="ARBA00022490"/>
    </source>
</evidence>